<gene>
    <name evidence="2" type="ORF">KP014_10120</name>
    <name evidence="3" type="ORF">SAMN04487895_104134</name>
</gene>
<dbReference type="AlphaFoldDB" id="A0A1H8L1P1"/>
<reference evidence="3 4" key="1">
    <citation type="submission" date="2016-10" db="EMBL/GenBank/DDBJ databases">
        <authorList>
            <person name="de Groot N.N."/>
        </authorList>
    </citation>
    <scope>NUCLEOTIDE SEQUENCE [LARGE SCALE GENOMIC DNA]</scope>
    <source>
        <strain evidence="3 4">CGMCC 1.10238</strain>
    </source>
</reference>
<keyword evidence="5" id="KW-1185">Reference proteome</keyword>
<dbReference type="EC" id="3.5.1.4" evidence="2"/>
<dbReference type="OrthoDB" id="9811471at2"/>
<dbReference type="STRING" id="1333845.SAMN04487895_104134"/>
<keyword evidence="2" id="KW-0378">Hydrolase</keyword>
<evidence type="ECO:0000313" key="2">
    <source>
        <dbReference type="EMBL" id="QWU17465.1"/>
    </source>
</evidence>
<dbReference type="Gene3D" id="3.90.1300.10">
    <property type="entry name" value="Amidase signature (AS) domain"/>
    <property type="match status" value="1"/>
</dbReference>
<organism evidence="3 4">
    <name type="scientific">Paenibacillus sophorae</name>
    <dbReference type="NCBI Taxonomy" id="1333845"/>
    <lineage>
        <taxon>Bacteria</taxon>
        <taxon>Bacillati</taxon>
        <taxon>Bacillota</taxon>
        <taxon>Bacilli</taxon>
        <taxon>Bacillales</taxon>
        <taxon>Paenibacillaceae</taxon>
        <taxon>Paenibacillus</taxon>
    </lineage>
</organism>
<evidence type="ECO:0000313" key="5">
    <source>
        <dbReference type="Proteomes" id="UP000683429"/>
    </source>
</evidence>
<dbReference type="Proteomes" id="UP000198809">
    <property type="component" value="Unassembled WGS sequence"/>
</dbReference>
<protein>
    <submittedName>
        <fullName evidence="3">Amidase</fullName>
        <ecNumber evidence="2">3.5.1.4</ecNumber>
    </submittedName>
</protein>
<dbReference type="SUPFAM" id="SSF75304">
    <property type="entry name" value="Amidase signature (AS) enzymes"/>
    <property type="match status" value="1"/>
</dbReference>
<dbReference type="EMBL" id="FODH01000004">
    <property type="protein sequence ID" value="SEN99082.1"/>
    <property type="molecule type" value="Genomic_DNA"/>
</dbReference>
<dbReference type="EMBL" id="CP076607">
    <property type="protein sequence ID" value="QWU17465.1"/>
    <property type="molecule type" value="Genomic_DNA"/>
</dbReference>
<dbReference type="InterPro" id="IPR023631">
    <property type="entry name" value="Amidase_dom"/>
</dbReference>
<proteinExistence type="predicted"/>
<dbReference type="NCBIfam" id="NF005300">
    <property type="entry name" value="PRK06828.1"/>
    <property type="match status" value="1"/>
</dbReference>
<dbReference type="PANTHER" id="PTHR42678">
    <property type="entry name" value="AMIDASE"/>
    <property type="match status" value="1"/>
</dbReference>
<dbReference type="Pfam" id="PF01425">
    <property type="entry name" value="Amidase"/>
    <property type="match status" value="1"/>
</dbReference>
<dbReference type="InterPro" id="IPR036928">
    <property type="entry name" value="AS_sf"/>
</dbReference>
<evidence type="ECO:0000259" key="1">
    <source>
        <dbReference type="Pfam" id="PF01425"/>
    </source>
</evidence>
<name>A0A1H8L1P1_9BACL</name>
<dbReference type="RefSeq" id="WP_036593325.1">
    <property type="nucleotide sequence ID" value="NZ_CP076607.1"/>
</dbReference>
<dbReference type="GO" id="GO:0004040">
    <property type="term" value="F:amidase activity"/>
    <property type="evidence" value="ECO:0007669"/>
    <property type="project" value="UniProtKB-EC"/>
</dbReference>
<feature type="domain" description="Amidase" evidence="1">
    <location>
        <begin position="33"/>
        <end position="470"/>
    </location>
</feature>
<evidence type="ECO:0000313" key="3">
    <source>
        <dbReference type="EMBL" id="SEN99082.1"/>
    </source>
</evidence>
<accession>A0A1H8L1P1</accession>
<dbReference type="Proteomes" id="UP000683429">
    <property type="component" value="Chromosome"/>
</dbReference>
<reference evidence="2 5" key="2">
    <citation type="submission" date="2021-06" db="EMBL/GenBank/DDBJ databases">
        <title>Whole genome sequence of Paenibacillus sophorae DSM23020 for comparative genomics.</title>
        <authorList>
            <person name="Kim M.-J."/>
            <person name="Lee G."/>
            <person name="Shin J.-H."/>
        </authorList>
    </citation>
    <scope>NUCLEOTIDE SEQUENCE [LARGE SCALE GENOMIC DNA]</scope>
    <source>
        <strain evidence="2 5">DSM 23020</strain>
    </source>
</reference>
<evidence type="ECO:0000313" key="4">
    <source>
        <dbReference type="Proteomes" id="UP000198809"/>
    </source>
</evidence>
<dbReference type="PANTHER" id="PTHR42678:SF34">
    <property type="entry name" value="OS04G0183300 PROTEIN"/>
    <property type="match status" value="1"/>
</dbReference>
<sequence length="490" mass="54048">MEDPFKIKNFDVEETSIFDLQDAMAHGKTTSRELVFCYLSRIAKYDQDGPHINAIMEINPDAIFIAEALDLERQRKGSRGPLHGIPILVKDNIETGDKMRTSAGALALAQHVSTEDAFLIRQLREAGAVILGKTNMTEWANGVSSTMWAGYSSRGGQVTHPYGEFFAGGSSTGSAAAVATNLATAAIGTETSASILSPAVQMSIVGIKPTVGLISRSGIIPFSYSQDTAGPMARTVSDAAILLSALVGRDEQDPATWRNESCQSKQNYTAFLDREGLYGARIGVFCEVPDHVRESGEYDEALFNQAVSDLIKAGAEVVEQIDIPSFHGPWQWNKMNLEFKHGIENYLQNLPAHMPIHSLSELIEWNKEHAEKALKYGQDLLEFRERLTDPLKNKDYILESIMDLHLAQNEGIDYAITRYQLDAIMFPAYIGADICAKAGYPSIAIPAGYRENGRPFGITFAGKAFSEPTLIRIAYSFEQRTKHRKKPVFN</sequence>